<organism evidence="3 4">
    <name type="scientific">Halosolutus amylolyticus</name>
    <dbReference type="NCBI Taxonomy" id="2932267"/>
    <lineage>
        <taxon>Archaea</taxon>
        <taxon>Methanobacteriati</taxon>
        <taxon>Methanobacteriota</taxon>
        <taxon>Stenosarchaea group</taxon>
        <taxon>Halobacteria</taxon>
        <taxon>Halobacteriales</taxon>
        <taxon>Natrialbaceae</taxon>
        <taxon>Halosolutus</taxon>
    </lineage>
</organism>
<evidence type="ECO:0000313" key="4">
    <source>
        <dbReference type="Proteomes" id="UP001595898"/>
    </source>
</evidence>
<proteinExistence type="predicted"/>
<sequence length="182" mass="21178">MFTRSTTVPEREIHQVLSNARRRRTLEQLRSSRGTITLRELAERIATIETGESPAPRNVRQSVYTSLHQTHLRRLDELGIVEYDENRKVVRLRERARRVSLYMEVETPFGISWAEYYRLLGVGSLFVVVAAMGDAPGFSAVDPLLWGVCFLLVYGLSSAYQLWRNRWTVLQLFRSSVHRVRR</sequence>
<name>A0ABD5PW62_9EURY</name>
<keyword evidence="1" id="KW-1133">Transmembrane helix</keyword>
<keyword evidence="1" id="KW-0472">Membrane</keyword>
<evidence type="ECO:0000259" key="2">
    <source>
        <dbReference type="Pfam" id="PF24035"/>
    </source>
</evidence>
<evidence type="ECO:0000256" key="1">
    <source>
        <dbReference type="SAM" id="Phobius"/>
    </source>
</evidence>
<feature type="transmembrane region" description="Helical" evidence="1">
    <location>
        <begin position="144"/>
        <end position="163"/>
    </location>
</feature>
<feature type="domain" description="DUF7344" evidence="2">
    <location>
        <begin position="14"/>
        <end position="91"/>
    </location>
</feature>
<dbReference type="Pfam" id="PF24035">
    <property type="entry name" value="DUF7344"/>
    <property type="match status" value="1"/>
</dbReference>
<dbReference type="Gene3D" id="1.10.10.10">
    <property type="entry name" value="Winged helix-like DNA-binding domain superfamily/Winged helix DNA-binding domain"/>
    <property type="match status" value="1"/>
</dbReference>
<keyword evidence="1" id="KW-0812">Transmembrane</keyword>
<protein>
    <recommendedName>
        <fullName evidence="2">DUF7344 domain-containing protein</fullName>
    </recommendedName>
</protein>
<evidence type="ECO:0000313" key="3">
    <source>
        <dbReference type="EMBL" id="MFC4544584.1"/>
    </source>
</evidence>
<comment type="caution">
    <text evidence="3">The sequence shown here is derived from an EMBL/GenBank/DDBJ whole genome shotgun (WGS) entry which is preliminary data.</text>
</comment>
<accession>A0ABD5PW62</accession>
<feature type="transmembrane region" description="Helical" evidence="1">
    <location>
        <begin position="116"/>
        <end position="132"/>
    </location>
</feature>
<keyword evidence="4" id="KW-1185">Reference proteome</keyword>
<dbReference type="EMBL" id="JBHSFA010000011">
    <property type="protein sequence ID" value="MFC4544584.1"/>
    <property type="molecule type" value="Genomic_DNA"/>
</dbReference>
<dbReference type="RefSeq" id="WP_250141313.1">
    <property type="nucleotide sequence ID" value="NZ_JALIQP010000003.1"/>
</dbReference>
<dbReference type="InterPro" id="IPR055768">
    <property type="entry name" value="DUF7344"/>
</dbReference>
<reference evidence="3 4" key="1">
    <citation type="journal article" date="2019" name="Int. J. Syst. Evol. Microbiol.">
        <title>The Global Catalogue of Microorganisms (GCM) 10K type strain sequencing project: providing services to taxonomists for standard genome sequencing and annotation.</title>
        <authorList>
            <consortium name="The Broad Institute Genomics Platform"/>
            <consortium name="The Broad Institute Genome Sequencing Center for Infectious Disease"/>
            <person name="Wu L."/>
            <person name="Ma J."/>
        </authorList>
    </citation>
    <scope>NUCLEOTIDE SEQUENCE [LARGE SCALE GENOMIC DNA]</scope>
    <source>
        <strain evidence="3 4">WLHS5</strain>
    </source>
</reference>
<dbReference type="InterPro" id="IPR036388">
    <property type="entry name" value="WH-like_DNA-bd_sf"/>
</dbReference>
<dbReference type="Proteomes" id="UP001595898">
    <property type="component" value="Unassembled WGS sequence"/>
</dbReference>
<dbReference type="AlphaFoldDB" id="A0ABD5PW62"/>
<gene>
    <name evidence="3" type="ORF">ACFO5R_21865</name>
</gene>